<proteinExistence type="predicted"/>
<reference evidence="1" key="1">
    <citation type="submission" date="2020-10" db="EMBL/GenBank/DDBJ databases">
        <authorList>
            <person name="Gilroy R."/>
        </authorList>
    </citation>
    <scope>NUCLEOTIDE SEQUENCE</scope>
    <source>
        <strain evidence="1">ChiBcec7-5410</strain>
    </source>
</reference>
<protein>
    <submittedName>
        <fullName evidence="1">Uncharacterized protein</fullName>
    </submittedName>
</protein>
<name>A0A9D1H825_9FIRM</name>
<organism evidence="1 2">
    <name type="scientific">Candidatus Faecivivens stercoripullorum</name>
    <dbReference type="NCBI Taxonomy" id="2840805"/>
    <lineage>
        <taxon>Bacteria</taxon>
        <taxon>Bacillati</taxon>
        <taxon>Bacillota</taxon>
        <taxon>Clostridia</taxon>
        <taxon>Eubacteriales</taxon>
        <taxon>Oscillospiraceae</taxon>
        <taxon>Oscillospiraceae incertae sedis</taxon>
        <taxon>Candidatus Faecivivens</taxon>
    </lineage>
</organism>
<sequence>MDIVWKTASEIPVSLHDMRVCKIQPVGDDLKFSFEYGYILLGEPAQQVDGDMLIERADSEDCSVWLLSDNGRYGSFQGEKMTLTDFLKNYPDFTFEILDELYGYNMASFTGYLSLDGRENLIEASFSIYYTGSIVYQLRD</sequence>
<evidence type="ECO:0000313" key="2">
    <source>
        <dbReference type="Proteomes" id="UP000824160"/>
    </source>
</evidence>
<evidence type="ECO:0000313" key="1">
    <source>
        <dbReference type="EMBL" id="HIT95418.1"/>
    </source>
</evidence>
<gene>
    <name evidence="1" type="ORF">IAC43_09545</name>
</gene>
<reference evidence="1" key="2">
    <citation type="journal article" date="2021" name="PeerJ">
        <title>Extensive microbial diversity within the chicken gut microbiome revealed by metagenomics and culture.</title>
        <authorList>
            <person name="Gilroy R."/>
            <person name="Ravi A."/>
            <person name="Getino M."/>
            <person name="Pursley I."/>
            <person name="Horton D.L."/>
            <person name="Alikhan N.F."/>
            <person name="Baker D."/>
            <person name="Gharbi K."/>
            <person name="Hall N."/>
            <person name="Watson M."/>
            <person name="Adriaenssens E.M."/>
            <person name="Foster-Nyarko E."/>
            <person name="Jarju S."/>
            <person name="Secka A."/>
            <person name="Antonio M."/>
            <person name="Oren A."/>
            <person name="Chaudhuri R.R."/>
            <person name="La Ragione R."/>
            <person name="Hildebrand F."/>
            <person name="Pallen M.J."/>
        </authorList>
    </citation>
    <scope>NUCLEOTIDE SEQUENCE</scope>
    <source>
        <strain evidence="1">ChiBcec7-5410</strain>
    </source>
</reference>
<dbReference type="AlphaFoldDB" id="A0A9D1H825"/>
<dbReference type="EMBL" id="DVLW01000262">
    <property type="protein sequence ID" value="HIT95418.1"/>
    <property type="molecule type" value="Genomic_DNA"/>
</dbReference>
<accession>A0A9D1H825</accession>
<comment type="caution">
    <text evidence="1">The sequence shown here is derived from an EMBL/GenBank/DDBJ whole genome shotgun (WGS) entry which is preliminary data.</text>
</comment>
<dbReference type="Proteomes" id="UP000824160">
    <property type="component" value="Unassembled WGS sequence"/>
</dbReference>